<keyword evidence="3" id="KW-0227">DNA damage</keyword>
<protein>
    <recommendedName>
        <fullName evidence="8">Abasic site processing protein</fullName>
        <ecNumber evidence="8">3.4.-.-</ecNumber>
    </recommendedName>
</protein>
<evidence type="ECO:0000256" key="2">
    <source>
        <dbReference type="ARBA" id="ARBA00022670"/>
    </source>
</evidence>
<reference evidence="9 10" key="1">
    <citation type="submission" date="2018-06" db="EMBL/GenBank/DDBJ databases">
        <authorList>
            <consortium name="Pathogen Informatics"/>
            <person name="Doyle S."/>
        </authorList>
    </citation>
    <scope>NUCLEOTIDE SEQUENCE [LARGE SCALE GENOMIC DNA]</scope>
    <source>
        <strain evidence="9 10">NCTC8129</strain>
    </source>
</reference>
<dbReference type="InterPro" id="IPR036590">
    <property type="entry name" value="SRAP-like"/>
</dbReference>
<accession>A0A377KGN5</accession>
<evidence type="ECO:0000313" key="10">
    <source>
        <dbReference type="Proteomes" id="UP000254070"/>
    </source>
</evidence>
<evidence type="ECO:0000256" key="6">
    <source>
        <dbReference type="ARBA" id="ARBA00023125"/>
    </source>
</evidence>
<dbReference type="Gene3D" id="3.90.1680.10">
    <property type="entry name" value="SOS response associated peptidase-like"/>
    <property type="match status" value="1"/>
</dbReference>
<name>A0A377KGN5_9ENTE</name>
<evidence type="ECO:0000313" key="9">
    <source>
        <dbReference type="EMBL" id="STP27992.1"/>
    </source>
</evidence>
<dbReference type="GO" id="GO:0006508">
    <property type="term" value="P:proteolysis"/>
    <property type="evidence" value="ECO:0007669"/>
    <property type="project" value="UniProtKB-KW"/>
</dbReference>
<evidence type="ECO:0000256" key="4">
    <source>
        <dbReference type="ARBA" id="ARBA00022801"/>
    </source>
</evidence>
<keyword evidence="6" id="KW-0238">DNA-binding</keyword>
<evidence type="ECO:0000256" key="8">
    <source>
        <dbReference type="RuleBase" id="RU364100"/>
    </source>
</evidence>
<dbReference type="GO" id="GO:0008233">
    <property type="term" value="F:peptidase activity"/>
    <property type="evidence" value="ECO:0007669"/>
    <property type="project" value="UniProtKB-KW"/>
</dbReference>
<dbReference type="GO" id="GO:0003697">
    <property type="term" value="F:single-stranded DNA binding"/>
    <property type="evidence" value="ECO:0007669"/>
    <property type="project" value="InterPro"/>
</dbReference>
<keyword evidence="2 8" id="KW-0645">Protease</keyword>
<gene>
    <name evidence="9" type="primary">yedK</name>
    <name evidence="9" type="ORF">NCTC8129_00104</name>
</gene>
<keyword evidence="7" id="KW-0456">Lyase</keyword>
<sequence length="196" mass="22568">MCGRYFFDLSSDELKSYYDHVVLNATGKHIRVGFNEIFPTNYIVTLGLNQDSRVVPGITQWGFQGFKPGQLMINARSETVEEKKTFSKAFRETRCVIPVSGFYEWDSEKRKLLFTAGDNDVFYLGGFYRVHKTGAGFETESIIMTTKPNDSVSPIHDRMPLIIQRDHIKDWITDLDFARNYLTADMPELTRTEVAK</sequence>
<dbReference type="Proteomes" id="UP000254070">
    <property type="component" value="Unassembled WGS sequence"/>
</dbReference>
<evidence type="ECO:0000256" key="5">
    <source>
        <dbReference type="ARBA" id="ARBA00023124"/>
    </source>
</evidence>
<proteinExistence type="inferred from homology"/>
<keyword evidence="5" id="KW-0190">Covalent protein-DNA linkage</keyword>
<dbReference type="PANTHER" id="PTHR13604:SF0">
    <property type="entry name" value="ABASIC SITE PROCESSING PROTEIN HMCES"/>
    <property type="match status" value="1"/>
</dbReference>
<evidence type="ECO:0000256" key="7">
    <source>
        <dbReference type="ARBA" id="ARBA00023239"/>
    </source>
</evidence>
<dbReference type="EMBL" id="UGIF01000002">
    <property type="protein sequence ID" value="STP27992.1"/>
    <property type="molecule type" value="Genomic_DNA"/>
</dbReference>
<keyword evidence="4 8" id="KW-0378">Hydrolase</keyword>
<evidence type="ECO:0000256" key="3">
    <source>
        <dbReference type="ARBA" id="ARBA00022763"/>
    </source>
</evidence>
<comment type="similarity">
    <text evidence="1 8">Belongs to the SOS response-associated peptidase family.</text>
</comment>
<dbReference type="SUPFAM" id="SSF143081">
    <property type="entry name" value="BB1717-like"/>
    <property type="match status" value="1"/>
</dbReference>
<dbReference type="Pfam" id="PF02586">
    <property type="entry name" value="SRAP"/>
    <property type="match status" value="1"/>
</dbReference>
<dbReference type="PANTHER" id="PTHR13604">
    <property type="entry name" value="DC12-RELATED"/>
    <property type="match status" value="1"/>
</dbReference>
<dbReference type="RefSeq" id="WP_115234480.1">
    <property type="nucleotide sequence ID" value="NZ_UGIF01000002.1"/>
</dbReference>
<dbReference type="InterPro" id="IPR003738">
    <property type="entry name" value="SRAP"/>
</dbReference>
<evidence type="ECO:0000256" key="1">
    <source>
        <dbReference type="ARBA" id="ARBA00008136"/>
    </source>
</evidence>
<dbReference type="EC" id="3.4.-.-" evidence="8"/>
<dbReference type="GO" id="GO:0016829">
    <property type="term" value="F:lyase activity"/>
    <property type="evidence" value="ECO:0007669"/>
    <property type="project" value="UniProtKB-KW"/>
</dbReference>
<dbReference type="GO" id="GO:0106300">
    <property type="term" value="P:protein-DNA covalent cross-linking repair"/>
    <property type="evidence" value="ECO:0007669"/>
    <property type="project" value="InterPro"/>
</dbReference>
<dbReference type="AlphaFoldDB" id="A0A377KGN5"/>
<organism evidence="9 10">
    <name type="scientific">Enterococcus durans</name>
    <dbReference type="NCBI Taxonomy" id="53345"/>
    <lineage>
        <taxon>Bacteria</taxon>
        <taxon>Bacillati</taxon>
        <taxon>Bacillota</taxon>
        <taxon>Bacilli</taxon>
        <taxon>Lactobacillales</taxon>
        <taxon>Enterococcaceae</taxon>
        <taxon>Enterococcus</taxon>
    </lineage>
</organism>